<evidence type="ECO:0000256" key="4">
    <source>
        <dbReference type="ARBA" id="ARBA00023136"/>
    </source>
</evidence>
<feature type="transmembrane region" description="Helical" evidence="5">
    <location>
        <begin position="122"/>
        <end position="146"/>
    </location>
</feature>
<feature type="transmembrane region" description="Helical" evidence="5">
    <location>
        <begin position="98"/>
        <end position="115"/>
    </location>
</feature>
<evidence type="ECO:0000256" key="3">
    <source>
        <dbReference type="ARBA" id="ARBA00022989"/>
    </source>
</evidence>
<evidence type="ECO:0000256" key="2">
    <source>
        <dbReference type="ARBA" id="ARBA00022692"/>
    </source>
</evidence>
<organism evidence="7 8">
    <name type="scientific">Sphingobacterium corticibacter</name>
    <dbReference type="NCBI Taxonomy" id="2171749"/>
    <lineage>
        <taxon>Bacteria</taxon>
        <taxon>Pseudomonadati</taxon>
        <taxon>Bacteroidota</taxon>
        <taxon>Sphingobacteriia</taxon>
        <taxon>Sphingobacteriales</taxon>
        <taxon>Sphingobacteriaceae</taxon>
        <taxon>Sphingobacterium</taxon>
    </lineage>
</organism>
<dbReference type="SUPFAM" id="SSF48452">
    <property type="entry name" value="TPR-like"/>
    <property type="match status" value="1"/>
</dbReference>
<dbReference type="Proteomes" id="UP000245627">
    <property type="component" value="Unassembled WGS sequence"/>
</dbReference>
<dbReference type="GO" id="GO:0016020">
    <property type="term" value="C:membrane"/>
    <property type="evidence" value="ECO:0007669"/>
    <property type="project" value="UniProtKB-SubCell"/>
</dbReference>
<proteinExistence type="predicted"/>
<keyword evidence="4 5" id="KW-0472">Membrane</keyword>
<feature type="domain" description="O-antigen ligase-related" evidence="6">
    <location>
        <begin position="188"/>
        <end position="333"/>
    </location>
</feature>
<comment type="caution">
    <text evidence="7">The sequence shown here is derived from an EMBL/GenBank/DDBJ whole genome shotgun (WGS) entry which is preliminary data.</text>
</comment>
<keyword evidence="3 5" id="KW-1133">Transmembrane helix</keyword>
<feature type="transmembrane region" description="Helical" evidence="5">
    <location>
        <begin position="38"/>
        <end position="58"/>
    </location>
</feature>
<feature type="transmembrane region" description="Helical" evidence="5">
    <location>
        <begin position="321"/>
        <end position="341"/>
    </location>
</feature>
<evidence type="ECO:0000256" key="5">
    <source>
        <dbReference type="SAM" id="Phobius"/>
    </source>
</evidence>
<keyword evidence="2 5" id="KW-0812">Transmembrane</keyword>
<dbReference type="OrthoDB" id="1454576at2"/>
<feature type="transmembrane region" description="Helical" evidence="5">
    <location>
        <begin position="353"/>
        <end position="386"/>
    </location>
</feature>
<dbReference type="Pfam" id="PF04932">
    <property type="entry name" value="Wzy_C"/>
    <property type="match status" value="1"/>
</dbReference>
<protein>
    <recommendedName>
        <fullName evidence="6">O-antigen ligase-related domain-containing protein</fullName>
    </recommendedName>
</protein>
<evidence type="ECO:0000259" key="6">
    <source>
        <dbReference type="Pfam" id="PF04932"/>
    </source>
</evidence>
<dbReference type="PANTHER" id="PTHR37422:SF13">
    <property type="entry name" value="LIPOPOLYSACCHARIDE BIOSYNTHESIS PROTEIN PA4999-RELATED"/>
    <property type="match status" value="1"/>
</dbReference>
<dbReference type="AlphaFoldDB" id="A0A2T8HM58"/>
<reference evidence="7 8" key="1">
    <citation type="submission" date="2018-04" db="EMBL/GenBank/DDBJ databases">
        <title>Sphingobacterium cortibacter sp. nov.</title>
        <authorList>
            <person name="Li Y."/>
        </authorList>
    </citation>
    <scope>NUCLEOTIDE SEQUENCE [LARGE SCALE GENOMIC DNA]</scope>
    <source>
        <strain evidence="7 8">2c-3</strain>
    </source>
</reference>
<feature type="transmembrane region" description="Helical" evidence="5">
    <location>
        <begin position="406"/>
        <end position="423"/>
    </location>
</feature>
<comment type="subcellular location">
    <subcellularLocation>
        <location evidence="1">Membrane</location>
        <topology evidence="1">Multi-pass membrane protein</topology>
    </subcellularLocation>
</comment>
<feature type="transmembrane region" description="Helical" evidence="5">
    <location>
        <begin position="187"/>
        <end position="211"/>
    </location>
</feature>
<dbReference type="PANTHER" id="PTHR37422">
    <property type="entry name" value="TEICHURONIC ACID BIOSYNTHESIS PROTEIN TUAE"/>
    <property type="match status" value="1"/>
</dbReference>
<feature type="transmembrane region" description="Helical" evidence="5">
    <location>
        <begin position="70"/>
        <end position="92"/>
    </location>
</feature>
<gene>
    <name evidence="7" type="ORF">DC487_02355</name>
</gene>
<evidence type="ECO:0000313" key="7">
    <source>
        <dbReference type="EMBL" id="PVH26480.1"/>
    </source>
</evidence>
<dbReference type="RefSeq" id="WP_116774342.1">
    <property type="nucleotide sequence ID" value="NZ_QDKG01000001.1"/>
</dbReference>
<dbReference type="InterPro" id="IPR007016">
    <property type="entry name" value="O-antigen_ligase-rel_domated"/>
</dbReference>
<accession>A0A2T8HM58</accession>
<dbReference type="InterPro" id="IPR051533">
    <property type="entry name" value="WaaL-like"/>
</dbReference>
<feature type="transmembrane region" description="Helical" evidence="5">
    <location>
        <begin position="152"/>
        <end position="175"/>
    </location>
</feature>
<name>A0A2T8HM58_9SPHI</name>
<feature type="transmembrane region" description="Helical" evidence="5">
    <location>
        <begin position="231"/>
        <end position="251"/>
    </location>
</feature>
<evidence type="ECO:0000256" key="1">
    <source>
        <dbReference type="ARBA" id="ARBA00004141"/>
    </source>
</evidence>
<feature type="transmembrane region" description="Helical" evidence="5">
    <location>
        <begin position="7"/>
        <end position="26"/>
    </location>
</feature>
<dbReference type="EMBL" id="QDKG01000001">
    <property type="protein sequence ID" value="PVH26480.1"/>
    <property type="molecule type" value="Genomic_DNA"/>
</dbReference>
<keyword evidence="8" id="KW-1185">Reference proteome</keyword>
<sequence length="590" mass="68173">MEMNASLNIRINQVLLFIVLALAFVYNPVTSDWGAKPTTYLFFFTSLLFSILLIPSYFSGLVMRLNPIDLTVLLFFVLLIVHVIYLFCTNSLSIDDYLLTYAAIGILYFPLRSLIQKDCSSVVQVFSLIFDIQVVLGICQLTFALIKNIDSSLFVTGTLGHSGMYAIYLVAYLPVRIKKVAKVKKTLILVVIFILLLMTESRTGICLYLIVLANLSRHYLSNFYHRTKGKTWLIVSSAIALITLVSLLIYIKLPSAMGRIFIWQNSFNLFLKKPFLGWGYGGFQKEYLNQQAFFFEHNSANEMYTSVASSISTPFNEYIKLLVNFGFVGFAIFGFALFSLYKFLWTTNSNTSFSFSFFLILLSALVYFSFQSVGLLLVAILCLVYLADHSWPDIYINWCLKIKSKLILIIKLTLLTFCTFLLSNNFNQFVATLKWRQAIRFIPNQPELAMNVYSQIYDRLHHRPSFIYNYGVELYNLRKYNQAQKMFAKLLEQFVTLDGVMYFAKASQAVGQYDLAEQYFKQASFMVPNKFQPKYHLFKLYDHLKSEKNAAIVAQEILDMPIKVPSQEVDHIRKRVKQYIKLELNNQYNF</sequence>
<dbReference type="InterPro" id="IPR011990">
    <property type="entry name" value="TPR-like_helical_dom_sf"/>
</dbReference>
<evidence type="ECO:0000313" key="8">
    <source>
        <dbReference type="Proteomes" id="UP000245627"/>
    </source>
</evidence>
<dbReference type="Gene3D" id="1.25.40.10">
    <property type="entry name" value="Tetratricopeptide repeat domain"/>
    <property type="match status" value="1"/>
</dbReference>